<feature type="domain" description="Wbp11/ELF5/Saf1 N-terminal" evidence="2">
    <location>
        <begin position="6"/>
        <end position="80"/>
    </location>
</feature>
<gene>
    <name evidence="3" type="ORF">BGZ80_004930</name>
</gene>
<feature type="compositionally biased region" description="Low complexity" evidence="1">
    <location>
        <begin position="219"/>
        <end position="243"/>
    </location>
</feature>
<feature type="compositionally biased region" description="Pro residues" evidence="1">
    <location>
        <begin position="125"/>
        <end position="143"/>
    </location>
</feature>
<dbReference type="Pfam" id="PF12622">
    <property type="entry name" value="NpwBP"/>
    <property type="match status" value="1"/>
</dbReference>
<feature type="compositionally biased region" description="Acidic residues" evidence="1">
    <location>
        <begin position="161"/>
        <end position="179"/>
    </location>
</feature>
<accession>A0A9P6MMS1</accession>
<comment type="caution">
    <text evidence="3">The sequence shown here is derived from an EMBL/GenBank/DDBJ whole genome shotgun (WGS) entry which is preliminary data.</text>
</comment>
<organism evidence="3 4">
    <name type="scientific">Entomortierella chlamydospora</name>
    <dbReference type="NCBI Taxonomy" id="101097"/>
    <lineage>
        <taxon>Eukaryota</taxon>
        <taxon>Fungi</taxon>
        <taxon>Fungi incertae sedis</taxon>
        <taxon>Mucoromycota</taxon>
        <taxon>Mortierellomycotina</taxon>
        <taxon>Mortierellomycetes</taxon>
        <taxon>Mortierellales</taxon>
        <taxon>Mortierellaceae</taxon>
        <taxon>Entomortierella</taxon>
    </lineage>
</organism>
<feature type="compositionally biased region" description="Basic and acidic residues" evidence="1">
    <location>
        <begin position="380"/>
        <end position="396"/>
    </location>
</feature>
<evidence type="ECO:0000256" key="1">
    <source>
        <dbReference type="SAM" id="MobiDB-lite"/>
    </source>
</evidence>
<name>A0A9P6MMS1_9FUNG</name>
<reference evidence="3" key="1">
    <citation type="journal article" date="2020" name="Fungal Divers.">
        <title>Resolving the Mortierellaceae phylogeny through synthesis of multi-gene phylogenetics and phylogenomics.</title>
        <authorList>
            <person name="Vandepol N."/>
            <person name="Liber J."/>
            <person name="Desiro A."/>
            <person name="Na H."/>
            <person name="Kennedy M."/>
            <person name="Barry K."/>
            <person name="Grigoriev I.V."/>
            <person name="Miller A.N."/>
            <person name="O'Donnell K."/>
            <person name="Stajich J.E."/>
            <person name="Bonito G."/>
        </authorList>
    </citation>
    <scope>NUCLEOTIDE SEQUENCE</scope>
    <source>
        <strain evidence="3">NRRL 2769</strain>
    </source>
</reference>
<dbReference type="Pfam" id="PF09429">
    <property type="entry name" value="Wbp11"/>
    <property type="match status" value="1"/>
</dbReference>
<feature type="compositionally biased region" description="Basic and acidic residues" evidence="1">
    <location>
        <begin position="206"/>
        <end position="218"/>
    </location>
</feature>
<dbReference type="InterPro" id="IPR019007">
    <property type="entry name" value="Wbp11/ELF5/Saf1_N"/>
</dbReference>
<dbReference type="GO" id="GO:0006396">
    <property type="term" value="P:RNA processing"/>
    <property type="evidence" value="ECO:0007669"/>
    <property type="project" value="InterPro"/>
</dbReference>
<evidence type="ECO:0000313" key="4">
    <source>
        <dbReference type="Proteomes" id="UP000703661"/>
    </source>
</evidence>
<keyword evidence="4" id="KW-1185">Reference proteome</keyword>
<feature type="compositionally biased region" description="Polar residues" evidence="1">
    <location>
        <begin position="491"/>
        <end position="514"/>
    </location>
</feature>
<dbReference type="EMBL" id="JAAAID010002467">
    <property type="protein sequence ID" value="KAG0007217.1"/>
    <property type="molecule type" value="Genomic_DNA"/>
</dbReference>
<feature type="compositionally biased region" description="Pro residues" evidence="1">
    <location>
        <begin position="258"/>
        <end position="268"/>
    </location>
</feature>
<feature type="compositionally biased region" description="Pro residues" evidence="1">
    <location>
        <begin position="278"/>
        <end position="296"/>
    </location>
</feature>
<dbReference type="Proteomes" id="UP000703661">
    <property type="component" value="Unassembled WGS sequence"/>
</dbReference>
<feature type="compositionally biased region" description="Gly residues" evidence="1">
    <location>
        <begin position="299"/>
        <end position="311"/>
    </location>
</feature>
<feature type="compositionally biased region" description="Low complexity" evidence="1">
    <location>
        <begin position="338"/>
        <end position="347"/>
    </location>
</feature>
<feature type="region of interest" description="Disordered" evidence="1">
    <location>
        <begin position="1"/>
        <end position="47"/>
    </location>
</feature>
<feature type="region of interest" description="Disordered" evidence="1">
    <location>
        <begin position="100"/>
        <end position="445"/>
    </location>
</feature>
<proteinExistence type="predicted"/>
<sequence length="587" mass="62680">MGRKSGRSLNPADQYRKEQHKKEIKKNKQDRKKVREVNSALRDTTTETELAEYEALEEKGKLDKEGIKKLAELREKYNKIIDIKKAHGIKIRPKKVEPEKPIAVAEPARDPTRSIYYDPILNPYGAPPPGQPYLEYPPLPPQVPAGMEGAPGSSQQPPPQESEDESDSDSGDSDSDSDSDSSTSGSESEDLDEDFMPPLPEGPAPSKEDQARYLEATKPKIAIAPQIQQYPPQQWPPMQGRPGMYPPGMPHPGMQGPPGGPYGPPMGIQPPFGNIYPPGRPGPGPPPVGYMPPPLQAGPGFGSPPGFGPQGYGPPPGHYGGDQGPPGAGFGGYGPPGFQGRPSSTRPMRPPSQRPPPPSRYVKPPRTSDPQSDPMTGHLPPDEKEAKRAAEQKEKAAAAAAAMAASTETGSNSTPPTSHPLPPKPTTTQVPAKPTSIAGPVSISAEPQLRNLQKELVHLVPSSIMRKRVTQKGKIGKPVNAAPGVDEDDQAPSTSFGDGNGYRQATTATPTIVSTGVKGDEDSEPEYRETGLGLRLPKINLAPSVPSILGSRKIIVNSAPEVPVDREAKKKAEYDEFLQGLEGDGLL</sequence>
<dbReference type="AlphaFoldDB" id="A0A9P6MMS1"/>
<protein>
    <recommendedName>
        <fullName evidence="2">Wbp11/ELF5/Saf1 N-terminal domain-containing protein</fullName>
    </recommendedName>
</protein>
<feature type="region of interest" description="Disordered" evidence="1">
    <location>
        <begin position="468"/>
        <end position="530"/>
    </location>
</feature>
<feature type="compositionally biased region" description="Gly residues" evidence="1">
    <location>
        <begin position="318"/>
        <end position="337"/>
    </location>
</feature>
<feature type="compositionally biased region" description="Pro residues" evidence="1">
    <location>
        <begin position="348"/>
        <end position="359"/>
    </location>
</feature>
<evidence type="ECO:0000313" key="3">
    <source>
        <dbReference type="EMBL" id="KAG0007217.1"/>
    </source>
</evidence>
<evidence type="ECO:0000259" key="2">
    <source>
        <dbReference type="Pfam" id="PF09429"/>
    </source>
</evidence>
<feature type="compositionally biased region" description="Basic residues" evidence="1">
    <location>
        <begin position="22"/>
        <end position="34"/>
    </location>
</feature>